<evidence type="ECO:0000256" key="1">
    <source>
        <dbReference type="SAM" id="MobiDB-lite"/>
    </source>
</evidence>
<dbReference type="Proteomes" id="UP000003448">
    <property type="component" value="Unassembled WGS sequence"/>
</dbReference>
<feature type="region of interest" description="Disordered" evidence="1">
    <location>
        <begin position="190"/>
        <end position="231"/>
    </location>
</feature>
<feature type="region of interest" description="Disordered" evidence="1">
    <location>
        <begin position="258"/>
        <end position="278"/>
    </location>
</feature>
<proteinExistence type="predicted"/>
<reference evidence="3" key="1">
    <citation type="journal article" date="2012" name="J. Bacteriol.">
        <title>Genome Sequence of Micromonospora lupini Lupac 08, Isolated from Root Nodules of Lupinus angustifolius.</title>
        <authorList>
            <person name="Alonso-Vega P."/>
            <person name="Normand P."/>
            <person name="Bacigalupe R."/>
            <person name="Pujic P."/>
            <person name="Lajus A."/>
            <person name="Vallenet D."/>
            <person name="Carro L."/>
            <person name="Coll P."/>
            <person name="Trujillo M.E."/>
        </authorList>
    </citation>
    <scope>NUCLEOTIDE SEQUENCE [LARGE SCALE GENOMIC DNA]</scope>
    <source>
        <strain evidence="3">Lupac 08</strain>
    </source>
</reference>
<dbReference type="AlphaFoldDB" id="I0KYT4"/>
<gene>
    <name evidence="2" type="ORF">MILUP08_41648</name>
</gene>
<evidence type="ECO:0000313" key="2">
    <source>
        <dbReference type="EMBL" id="CCH16731.1"/>
    </source>
</evidence>
<feature type="compositionally biased region" description="Low complexity" evidence="1">
    <location>
        <begin position="9"/>
        <end position="20"/>
    </location>
</feature>
<feature type="region of interest" description="Disordered" evidence="1">
    <location>
        <begin position="34"/>
        <end position="88"/>
    </location>
</feature>
<evidence type="ECO:0000313" key="3">
    <source>
        <dbReference type="Proteomes" id="UP000003448"/>
    </source>
</evidence>
<sequence>MPSLPPGSPGSTASVSTTSPTSWVRSASSVCCSSAPAFSASCGPAAGHRRRSRLTGRARMSTPTTGAARSPTAACRGPEAVPPPASTAVRRPVAASTAPVPAGAVPLPPEVPSTAAAHAHRAVRVVATVPPVRAVAAVPLRPVAVCTAAPAAGAVRRVLAEEAVRRVAAAEAVRRVAAVDPATACTAAVASPAGVGPSRPGVAGRSRTTRANGRPAGGTAMRPPTRTSSIPGAAVATGATATDAVRAFFGRAARVSAVNHSPARRPVRFGGAPPRPGP</sequence>
<keyword evidence="3" id="KW-1185">Reference proteome</keyword>
<comment type="caution">
    <text evidence="2">The sequence shown here is derived from an EMBL/GenBank/DDBJ whole genome shotgun (WGS) entry which is preliminary data.</text>
</comment>
<feature type="region of interest" description="Disordered" evidence="1">
    <location>
        <begin position="1"/>
        <end position="20"/>
    </location>
</feature>
<feature type="compositionally biased region" description="Low complexity" evidence="1">
    <location>
        <begin position="34"/>
        <end position="46"/>
    </location>
</feature>
<accession>I0KYT4</accession>
<dbReference type="EMBL" id="CAIE01000016">
    <property type="protein sequence ID" value="CCH16731.1"/>
    <property type="molecule type" value="Genomic_DNA"/>
</dbReference>
<feature type="compositionally biased region" description="Basic residues" evidence="1">
    <location>
        <begin position="47"/>
        <end position="56"/>
    </location>
</feature>
<name>I0KYT4_9ACTN</name>
<protein>
    <submittedName>
        <fullName evidence="2">Uncharacterized protein</fullName>
    </submittedName>
</protein>
<organism evidence="2 3">
    <name type="scientific">Micromonospora lupini str. Lupac 08</name>
    <dbReference type="NCBI Taxonomy" id="1150864"/>
    <lineage>
        <taxon>Bacteria</taxon>
        <taxon>Bacillati</taxon>
        <taxon>Actinomycetota</taxon>
        <taxon>Actinomycetes</taxon>
        <taxon>Micromonosporales</taxon>
        <taxon>Micromonosporaceae</taxon>
        <taxon>Micromonospora</taxon>
    </lineage>
</organism>